<evidence type="ECO:0000313" key="2">
    <source>
        <dbReference type="WBParaSite" id="jg24327"/>
    </source>
</evidence>
<keyword evidence="1" id="KW-1185">Reference proteome</keyword>
<accession>A0A915DWW3</accession>
<evidence type="ECO:0000313" key="1">
    <source>
        <dbReference type="Proteomes" id="UP000887574"/>
    </source>
</evidence>
<organism evidence="1 2">
    <name type="scientific">Ditylenchus dipsaci</name>
    <dbReference type="NCBI Taxonomy" id="166011"/>
    <lineage>
        <taxon>Eukaryota</taxon>
        <taxon>Metazoa</taxon>
        <taxon>Ecdysozoa</taxon>
        <taxon>Nematoda</taxon>
        <taxon>Chromadorea</taxon>
        <taxon>Rhabditida</taxon>
        <taxon>Tylenchina</taxon>
        <taxon>Tylenchomorpha</taxon>
        <taxon>Sphaerularioidea</taxon>
        <taxon>Anguinidae</taxon>
        <taxon>Anguininae</taxon>
        <taxon>Ditylenchus</taxon>
    </lineage>
</organism>
<proteinExistence type="predicted"/>
<dbReference type="AlphaFoldDB" id="A0A915DWW3"/>
<dbReference type="WBParaSite" id="jg24327">
    <property type="protein sequence ID" value="jg24327"/>
    <property type="gene ID" value="jg24327"/>
</dbReference>
<sequence length="92" mass="10305">MAMAKFGKEWAPKLGKNAYNTVMEFNVEEVKNNIQLIRERGNLKQLAADLSGKSFEVGTAFLMQKLGRISSKLAKNMLVSWPILSANNCKEN</sequence>
<reference evidence="2" key="1">
    <citation type="submission" date="2022-11" db="UniProtKB">
        <authorList>
            <consortium name="WormBaseParasite"/>
        </authorList>
    </citation>
    <scope>IDENTIFICATION</scope>
</reference>
<name>A0A915DWW3_9BILA</name>
<dbReference type="Proteomes" id="UP000887574">
    <property type="component" value="Unplaced"/>
</dbReference>
<protein>
    <submittedName>
        <fullName evidence="2">Uncharacterized protein</fullName>
    </submittedName>
</protein>